<dbReference type="InterPro" id="IPR029071">
    <property type="entry name" value="Ubiquitin-like_domsf"/>
</dbReference>
<keyword evidence="10" id="KW-1185">Reference proteome</keyword>
<evidence type="ECO:0000313" key="9">
    <source>
        <dbReference type="EMBL" id="MES1919717.1"/>
    </source>
</evidence>
<evidence type="ECO:0000256" key="3">
    <source>
        <dbReference type="ARBA" id="ARBA00022499"/>
    </source>
</evidence>
<proteinExistence type="inferred from homology"/>
<accession>A0ABV2AKD2</accession>
<name>A0ABV2AKD2_9EUKA</name>
<evidence type="ECO:0000256" key="4">
    <source>
        <dbReference type="ARBA" id="ARBA00022980"/>
    </source>
</evidence>
<evidence type="ECO:0000313" key="10">
    <source>
        <dbReference type="Proteomes" id="UP001439008"/>
    </source>
</evidence>
<comment type="similarity">
    <text evidence="2">In the N-terminal section; belongs to the ubiquitin family.</text>
</comment>
<dbReference type="InterPro" id="IPR000626">
    <property type="entry name" value="Ubiquitin-like_dom"/>
</dbReference>
<feature type="domain" description="Ubiquitin-like" evidence="8">
    <location>
        <begin position="1"/>
        <end position="76"/>
    </location>
</feature>
<dbReference type="SMART" id="SM01377">
    <property type="entry name" value="Ribosomal_L40e"/>
    <property type="match status" value="1"/>
</dbReference>
<keyword evidence="4" id="KW-0689">Ribosomal protein</keyword>
<dbReference type="EMBL" id="JBDODL010000378">
    <property type="protein sequence ID" value="MES1919717.1"/>
    <property type="molecule type" value="Genomic_DNA"/>
</dbReference>
<dbReference type="Gene3D" id="3.10.20.90">
    <property type="entry name" value="Phosphatidylinositol 3-kinase Catalytic Subunit, Chain A, domain 1"/>
    <property type="match status" value="1"/>
</dbReference>
<evidence type="ECO:0000256" key="6">
    <source>
        <dbReference type="ARBA" id="ARBA00035124"/>
    </source>
</evidence>
<dbReference type="PROSITE" id="PS50053">
    <property type="entry name" value="UBIQUITIN_2"/>
    <property type="match status" value="1"/>
</dbReference>
<dbReference type="InterPro" id="IPR011332">
    <property type="entry name" value="Ribosomal_zn-bd"/>
</dbReference>
<sequence>MQLFFNNINGQSIALPVSPFEKLHSVKNRLSKIISVPVSQMLLSSRSSLFEENSTLLENNLADGNSLDISLRLRGGAIEPNLIVLAEKYNVNKMVCRKCYARLPPRATNCRKKKCGHSNKLRPKKKMVISNKKK</sequence>
<dbReference type="Gene3D" id="4.10.1060.50">
    <property type="match status" value="1"/>
</dbReference>
<evidence type="ECO:0000256" key="2">
    <source>
        <dbReference type="ARBA" id="ARBA00008373"/>
    </source>
</evidence>
<feature type="region of interest" description="Disordered" evidence="7">
    <location>
        <begin position="111"/>
        <end position="134"/>
    </location>
</feature>
<comment type="caution">
    <text evidence="9">The sequence shown here is derived from an EMBL/GenBank/DDBJ whole genome shotgun (WGS) entry which is preliminary data.</text>
</comment>
<evidence type="ECO:0000256" key="5">
    <source>
        <dbReference type="ARBA" id="ARBA00023274"/>
    </source>
</evidence>
<dbReference type="Pfam" id="PF01020">
    <property type="entry name" value="Ribosomal_L40e"/>
    <property type="match status" value="1"/>
</dbReference>
<dbReference type="SUPFAM" id="SSF54236">
    <property type="entry name" value="Ubiquitin-like"/>
    <property type="match status" value="1"/>
</dbReference>
<protein>
    <recommendedName>
        <fullName evidence="8">Ubiquitin-like domain-containing protein</fullName>
    </recommendedName>
</protein>
<dbReference type="InterPro" id="IPR001975">
    <property type="entry name" value="Ribosomal_eL40_dom"/>
</dbReference>
<evidence type="ECO:0000256" key="1">
    <source>
        <dbReference type="ARBA" id="ARBA00002241"/>
    </source>
</evidence>
<keyword evidence="3" id="KW-1017">Isopeptide bond</keyword>
<comment type="subunit">
    <text evidence="6">Part of the 60S ribosomal subunit.</text>
</comment>
<reference evidence="9 10" key="1">
    <citation type="journal article" date="2024" name="BMC Biol.">
        <title>Comparative genomics of Ascetosporea gives new insight into the evolutionary basis for animal parasitism in Rhizaria.</title>
        <authorList>
            <person name="Hiltunen Thoren M."/>
            <person name="Onut-Brannstrom I."/>
            <person name="Alfjorden A."/>
            <person name="Peckova H."/>
            <person name="Swords F."/>
            <person name="Hooper C."/>
            <person name="Holzer A.S."/>
            <person name="Bass D."/>
            <person name="Burki F."/>
        </authorList>
    </citation>
    <scope>NUCLEOTIDE SEQUENCE [LARGE SCALE GENOMIC DNA]</scope>
    <source>
        <strain evidence="9">20-A016</strain>
    </source>
</reference>
<keyword evidence="5" id="KW-0687">Ribonucleoprotein</keyword>
<dbReference type="Proteomes" id="UP001439008">
    <property type="component" value="Unassembled WGS sequence"/>
</dbReference>
<gene>
    <name evidence="9" type="ORF">MHBO_001499</name>
</gene>
<dbReference type="SUPFAM" id="SSF57829">
    <property type="entry name" value="Zn-binding ribosomal proteins"/>
    <property type="match status" value="1"/>
</dbReference>
<organism evidence="9 10">
    <name type="scientific">Bonamia ostreae</name>
    <dbReference type="NCBI Taxonomy" id="126728"/>
    <lineage>
        <taxon>Eukaryota</taxon>
        <taxon>Sar</taxon>
        <taxon>Rhizaria</taxon>
        <taxon>Endomyxa</taxon>
        <taxon>Ascetosporea</taxon>
        <taxon>Haplosporida</taxon>
        <taxon>Bonamia</taxon>
    </lineage>
</organism>
<evidence type="ECO:0000259" key="8">
    <source>
        <dbReference type="PROSITE" id="PS50053"/>
    </source>
</evidence>
<dbReference type="InterPro" id="IPR038587">
    <property type="entry name" value="Ribosomal_eL40_sf"/>
</dbReference>
<evidence type="ECO:0000256" key="7">
    <source>
        <dbReference type="SAM" id="MobiDB-lite"/>
    </source>
</evidence>
<comment type="function">
    <text evidence="1">Component of the 60S subunit of the ribosome.</text>
</comment>